<dbReference type="OrthoDB" id="675438at2759"/>
<accession>A0A2T7DN69</accession>
<protein>
    <submittedName>
        <fullName evidence="1">Uncharacterized protein</fullName>
    </submittedName>
</protein>
<proteinExistence type="predicted"/>
<gene>
    <name evidence="1" type="ORF">GQ55_5G395600</name>
</gene>
<dbReference type="Proteomes" id="UP000244336">
    <property type="component" value="Chromosome 5"/>
</dbReference>
<organism evidence="1 2">
    <name type="scientific">Panicum hallii var. hallii</name>
    <dbReference type="NCBI Taxonomy" id="1504633"/>
    <lineage>
        <taxon>Eukaryota</taxon>
        <taxon>Viridiplantae</taxon>
        <taxon>Streptophyta</taxon>
        <taxon>Embryophyta</taxon>
        <taxon>Tracheophyta</taxon>
        <taxon>Spermatophyta</taxon>
        <taxon>Magnoliopsida</taxon>
        <taxon>Liliopsida</taxon>
        <taxon>Poales</taxon>
        <taxon>Poaceae</taxon>
        <taxon>PACMAD clade</taxon>
        <taxon>Panicoideae</taxon>
        <taxon>Panicodae</taxon>
        <taxon>Paniceae</taxon>
        <taxon>Panicinae</taxon>
        <taxon>Panicum</taxon>
        <taxon>Panicum sect. Panicum</taxon>
    </lineage>
</organism>
<evidence type="ECO:0000313" key="1">
    <source>
        <dbReference type="EMBL" id="PUZ57035.1"/>
    </source>
</evidence>
<sequence length="130" mass="14891">MFLESYSCVLCVEEVEELDCPFAQFCWIFLGIQWDNSLLPLERFILAKQHFGCVTFREVMIIACCTTLEHRNSIIFNNGHLSFTAWLRSFEHELKLVVLRAKPTVAAKLTSWLSSLFLFNTLSALGLGPL</sequence>
<reference evidence="1 2" key="1">
    <citation type="submission" date="2018-04" db="EMBL/GenBank/DDBJ databases">
        <title>WGS assembly of Panicum hallii var. hallii HAL2.</title>
        <authorList>
            <person name="Lovell J."/>
            <person name="Jenkins J."/>
            <person name="Lowry D."/>
            <person name="Mamidi S."/>
            <person name="Sreedasyam A."/>
            <person name="Weng X."/>
            <person name="Barry K."/>
            <person name="Bonette J."/>
            <person name="Campitelli B."/>
            <person name="Daum C."/>
            <person name="Gordon S."/>
            <person name="Gould B."/>
            <person name="Lipzen A."/>
            <person name="MacQueen A."/>
            <person name="Palacio-Mejia J."/>
            <person name="Plott C."/>
            <person name="Shakirov E."/>
            <person name="Shu S."/>
            <person name="Yoshinaga Y."/>
            <person name="Zane M."/>
            <person name="Rokhsar D."/>
            <person name="Grimwood J."/>
            <person name="Schmutz J."/>
            <person name="Juenger T."/>
        </authorList>
    </citation>
    <scope>NUCLEOTIDE SEQUENCE [LARGE SCALE GENOMIC DNA]</scope>
    <source>
        <strain evidence="2">cv. HAL2</strain>
    </source>
</reference>
<name>A0A2T7DN69_9POAL</name>
<dbReference type="AlphaFoldDB" id="A0A2T7DN69"/>
<keyword evidence="2" id="KW-1185">Reference proteome</keyword>
<evidence type="ECO:0000313" key="2">
    <source>
        <dbReference type="Proteomes" id="UP000244336"/>
    </source>
</evidence>
<dbReference type="EMBL" id="CM009753">
    <property type="protein sequence ID" value="PUZ57035.1"/>
    <property type="molecule type" value="Genomic_DNA"/>
</dbReference>
<dbReference type="Gramene" id="PUZ57035">
    <property type="protein sequence ID" value="PUZ57035"/>
    <property type="gene ID" value="GQ55_5G395600"/>
</dbReference>